<keyword evidence="2 3" id="KW-0378">Hydrolase</keyword>
<evidence type="ECO:0000256" key="1">
    <source>
        <dbReference type="ARBA" id="ARBA00006096"/>
    </source>
</evidence>
<dbReference type="NCBIfam" id="TIGR00666">
    <property type="entry name" value="PBP4"/>
    <property type="match status" value="1"/>
</dbReference>
<dbReference type="EC" id="3.4.16.4" evidence="3"/>
<evidence type="ECO:0000313" key="3">
    <source>
        <dbReference type="EMBL" id="MEN5377979.1"/>
    </source>
</evidence>
<dbReference type="PANTHER" id="PTHR30023">
    <property type="entry name" value="D-ALANYL-D-ALANINE CARBOXYPEPTIDASE"/>
    <property type="match status" value="1"/>
</dbReference>
<sequence length="473" mass="51962">MKTSISLTLLSICLSPLYSIPTFSQSATKTKIEEAYRQFEKDPSLKNGTASLSVFDASTGTPIFQHNQEIGLATASTMKIITASTAFDILGKDFKFKTNLSYTGTIQADGVLHGDIIIEGSGDPTLGSNRYPETSEEQILNKWIYAIQNAGIKEIKGRIIGDDSRYQGYKVPGGWIWSDIGNYYGAGVSSLNWRENAVGVVFTPNDALGKPATIQKLTADLSYIKITNEVTTGKNGSGDNVYAYSGPYATNIYIRGTYGSDLKKTIEISVPDPAYDVAFQLTKALKNVGIKTAELPSNSKAISTTEISRHILDTHESPDLAAIIYWFNQRSINLYGEALLKAIAYQTAQKTETSEGATFIQKYWENKLQINSSELNNQDGSGLSPQNRVTTAAMNKIMQYAQSQSWFPEFYKSLPEYNNMKMKSGTIGGALGYTGIQNNSTGQKFTFTLLVNNYSGSTSAMRKRMFTLLDVLK</sequence>
<dbReference type="GO" id="GO:0009002">
    <property type="term" value="F:serine-type D-Ala-D-Ala carboxypeptidase activity"/>
    <property type="evidence" value="ECO:0007669"/>
    <property type="project" value="UniProtKB-EC"/>
</dbReference>
<evidence type="ECO:0000313" key="4">
    <source>
        <dbReference type="Proteomes" id="UP001409291"/>
    </source>
</evidence>
<dbReference type="InterPro" id="IPR000667">
    <property type="entry name" value="Peptidase_S13"/>
</dbReference>
<evidence type="ECO:0000256" key="2">
    <source>
        <dbReference type="ARBA" id="ARBA00022801"/>
    </source>
</evidence>
<dbReference type="PRINTS" id="PR00922">
    <property type="entry name" value="DADACBPTASE3"/>
</dbReference>
<reference evidence="3 4" key="1">
    <citation type="submission" date="2024-04" db="EMBL/GenBank/DDBJ databases">
        <title>WGS of bacteria from Torrens River.</title>
        <authorList>
            <person name="Wyrsch E.R."/>
            <person name="Drigo B."/>
        </authorList>
    </citation>
    <scope>NUCLEOTIDE SEQUENCE [LARGE SCALE GENOMIC DNA]</scope>
    <source>
        <strain evidence="3 4">TWI391</strain>
    </source>
</reference>
<dbReference type="EMBL" id="JBDJNQ010000005">
    <property type="protein sequence ID" value="MEN5377979.1"/>
    <property type="molecule type" value="Genomic_DNA"/>
</dbReference>
<name>A0ABV0BWQ4_9SPHI</name>
<dbReference type="Gene3D" id="3.50.80.20">
    <property type="entry name" value="D-Ala-D-Ala carboxypeptidase C, peptidase S13"/>
    <property type="match status" value="1"/>
</dbReference>
<dbReference type="PANTHER" id="PTHR30023:SF0">
    <property type="entry name" value="PENICILLIN-SENSITIVE CARBOXYPEPTIDASE A"/>
    <property type="match status" value="1"/>
</dbReference>
<comment type="similarity">
    <text evidence="1">Belongs to the peptidase S13 family.</text>
</comment>
<comment type="caution">
    <text evidence="3">The sequence shown here is derived from an EMBL/GenBank/DDBJ whole genome shotgun (WGS) entry which is preliminary data.</text>
</comment>
<keyword evidence="3" id="KW-0121">Carboxypeptidase</keyword>
<keyword evidence="4" id="KW-1185">Reference proteome</keyword>
<dbReference type="RefSeq" id="WP_346581344.1">
    <property type="nucleotide sequence ID" value="NZ_JBDJNQ010000005.1"/>
</dbReference>
<dbReference type="Pfam" id="PF02113">
    <property type="entry name" value="Peptidase_S13"/>
    <property type="match status" value="1"/>
</dbReference>
<gene>
    <name evidence="3" type="primary">dacB</name>
    <name evidence="3" type="ORF">ABE541_11965</name>
</gene>
<organism evidence="3 4">
    <name type="scientific">Sphingobacterium kitahiroshimense</name>
    <dbReference type="NCBI Taxonomy" id="470446"/>
    <lineage>
        <taxon>Bacteria</taxon>
        <taxon>Pseudomonadati</taxon>
        <taxon>Bacteroidota</taxon>
        <taxon>Sphingobacteriia</taxon>
        <taxon>Sphingobacteriales</taxon>
        <taxon>Sphingobacteriaceae</taxon>
        <taxon>Sphingobacterium</taxon>
    </lineage>
</organism>
<dbReference type="Gene3D" id="3.40.710.10">
    <property type="entry name" value="DD-peptidase/beta-lactamase superfamily"/>
    <property type="match status" value="1"/>
</dbReference>
<dbReference type="InterPro" id="IPR012338">
    <property type="entry name" value="Beta-lactam/transpept-like"/>
</dbReference>
<accession>A0ABV0BWQ4</accession>
<dbReference type="SUPFAM" id="SSF56601">
    <property type="entry name" value="beta-lactamase/transpeptidase-like"/>
    <property type="match status" value="1"/>
</dbReference>
<dbReference type="Proteomes" id="UP001409291">
    <property type="component" value="Unassembled WGS sequence"/>
</dbReference>
<keyword evidence="3" id="KW-0645">Protease</keyword>
<proteinExistence type="inferred from homology"/>
<protein>
    <submittedName>
        <fullName evidence="3">D-alanyl-D-alanine carboxypeptidase/D-alanyl-D-alanine-endopeptidase</fullName>
        <ecNumber evidence="3">3.4.16.4</ecNumber>
    </submittedName>
</protein>